<feature type="region of interest" description="Disordered" evidence="6">
    <location>
        <begin position="1574"/>
        <end position="1605"/>
    </location>
</feature>
<feature type="compositionally biased region" description="Basic and acidic residues" evidence="6">
    <location>
        <begin position="1213"/>
        <end position="1227"/>
    </location>
</feature>
<dbReference type="InterPro" id="IPR039509">
    <property type="entry name" value="SPATA31"/>
</dbReference>
<dbReference type="Pfam" id="PF14650">
    <property type="entry name" value="FAM75"/>
    <property type="match status" value="1"/>
</dbReference>
<evidence type="ECO:0000313" key="9">
    <source>
        <dbReference type="Proteomes" id="UP000515208"/>
    </source>
</evidence>
<feature type="compositionally biased region" description="Basic and acidic residues" evidence="6">
    <location>
        <begin position="917"/>
        <end position="931"/>
    </location>
</feature>
<feature type="domain" description="SPATA31" evidence="7">
    <location>
        <begin position="431"/>
        <end position="815"/>
    </location>
</feature>
<dbReference type="PANTHER" id="PTHR21859:SF51">
    <property type="entry name" value="RIKEN CDNA 1700014D04 GENE"/>
    <property type="match status" value="1"/>
</dbReference>
<feature type="compositionally biased region" description="Polar residues" evidence="6">
    <location>
        <begin position="932"/>
        <end position="945"/>
    </location>
</feature>
<evidence type="ECO:0000256" key="5">
    <source>
        <dbReference type="ARBA" id="ARBA00035009"/>
    </source>
</evidence>
<dbReference type="RefSeq" id="XP_010849460.1">
    <property type="nucleotide sequence ID" value="XM_010851158.1"/>
</dbReference>
<evidence type="ECO:0000313" key="10">
    <source>
        <dbReference type="RefSeq" id="XP_010849460.1"/>
    </source>
</evidence>
<evidence type="ECO:0000259" key="8">
    <source>
        <dbReference type="Pfam" id="PF15371"/>
    </source>
</evidence>
<reference evidence="10" key="1">
    <citation type="submission" date="2025-08" db="UniProtKB">
        <authorList>
            <consortium name="RefSeq"/>
        </authorList>
    </citation>
    <scope>IDENTIFICATION</scope>
    <source>
        <tissue evidence="10">Blood</tissue>
    </source>
</reference>
<name>A0A6P3IEX0_BISBB</name>
<sequence length="1605" mass="178906">MSVARYRFSQKPEVSGERLTGRQSKPETLLGFPVFLMAGLETMMDLGNGPLGQHDDTTCFRQLLCPDPFCEVCNNATAEVNRLLFLEALEDATSSVSPLASTAPVTESSCTLSPAFSAVPPGNLPPASLPEPSSLPSSILSPSPMTPLTDFFSPSPMGHSLASEPFSSLDSEFPVDYSPSQTIAFPLLLPHDTQTADPVVPAEATLFLDTISSLDPTLSQDINPLSDLSQTMNPTDSFACPHAPPTPFVSPPSDCTLSVTQPKSISTLLKPVLEKSSPDSPSELSTCVSTIRGTEHSSLSISDFSLWQAQAMNGLLPALPHSDFQREHVSLHPQDTYLWGDSVTKHKEANSHSFSGFNIRGLLERQIKNRMAFPSLEKKEKEEGPFSKQMWSEYQRTSSGNLLQSLDVQNTTAPQSGWNSESKPEKLHICQRLLYVKTLGGNLQQKYSQLFWGLPSLHSESLVATLLVSSSSSPLESHFVLFNGICNAPAVKMRDQESPPLLHSRPHLLPHVYPPQSLPQTKPQSQSLPFTQVQPQAHLQARLPILSSSSPSQIRDCGVSFHRFQNESDFHIATENQHLEWHVLQKQQESLWGLVPVLQKSQATCSQAHNLPLVNQPSHTYVPVSILPGHFHITSEPQEKLQLHVPRRLIPRWYLQACRNLESLALMGPQCKLAEVPQQRGRHVQLQLSELQGQGSNNIEKTELRLPGNYHERVSTKFQLRDDMRKNLGYILEKSPEDSPQDSSECYLVQGLRAALGTKTNRVCHSRNHSRNELLNVSRKDIDRNQIKNILRLHVSTKSWQISVGRIPTSVCRSWLADDNTLLPSASSQTNVEDPHSKNTIVGKVCHQISTPELSFLDHNTLKVLEAHILRFRVTQRWGLPLKVLESIKFYMLREAKIWPLPQFDFPSSTTHISGVDSKDELSKPLEERSKTSQGNKVRTTNSTPMLDHPLPVISSVGQEGQRAPQPSYSDTYQKLAEDIQTIECGRQTFQPVTHRNKDKVSQNETLLDDRRSPVVPIRQGGYRPEPRNETMNFSDRVEMIQGRKIARKNSQHSTMFSVSREIFRAKELHALESQSCNILPTSKLRSSQMTKVKMIKAETTLTTQCPPPKISVPQDSDISDFQKQILTELKLKFKNKEHSQADHCPTDMTPTSSRLPSKSSQTLAQSVSTGDMAASQVPNIHSEDSGTSMEQRQDPSKHVLLKCQDNNFPPAAERKPLGSKAGEYRSENSGAGMSTGRKKCHLVEERELKDTSSSLSQNEQLPPESFFRKKMRQFFQWIDFMRKTKDQESPQQKAKFMSTFAQHQDSIESAALFVSHGPLEAHELMRAIGKILEEKLACRFESEALELSQRKKELQTQVMPGKGHPSNYGALPDLQQEEWVSPKSSNQEAVYADQSCLTRVRQNSDGVRHPPKDVAFEDQRTEIKFTSSQLHIPSGAQKLLEKMENEGISTRRLSPVCSALVSRPGVWTCSEAGPCQGQGLRGCGVSLPNGDCTWLFRETSYLRILSPISIASGRQKLRFHSKTGSDQGFWTLPLVLFEESSAIFIPVCGPRRFSFLKLPHQAVASEALGAGLRLPETRPSPQGTLGELRGGGLSPRYGNHIDHC</sequence>
<evidence type="ECO:0000259" key="7">
    <source>
        <dbReference type="Pfam" id="PF14650"/>
    </source>
</evidence>
<dbReference type="GeneID" id="104996794"/>
<comment type="subcellular location">
    <subcellularLocation>
        <location evidence="1">Membrane</location>
        <topology evidence="1">Single-pass membrane protein</topology>
    </subcellularLocation>
</comment>
<feature type="compositionally biased region" description="Basic and acidic residues" evidence="6">
    <location>
        <begin position="1136"/>
        <end position="1146"/>
    </location>
</feature>
<evidence type="ECO:0000256" key="4">
    <source>
        <dbReference type="ARBA" id="ARBA00023136"/>
    </source>
</evidence>
<protein>
    <submittedName>
        <fullName evidence="10">Spermatogenesis-associated protein 31D1-like</fullName>
    </submittedName>
</protein>
<dbReference type="InterPro" id="IPR027970">
    <property type="entry name" value="SPATA31-like"/>
</dbReference>
<feature type="domain" description="SPATA31-like" evidence="8">
    <location>
        <begin position="49"/>
        <end position="104"/>
    </location>
</feature>
<evidence type="ECO:0000256" key="6">
    <source>
        <dbReference type="SAM" id="MobiDB-lite"/>
    </source>
</evidence>
<dbReference type="PANTHER" id="PTHR21859">
    <property type="entry name" value="ACROSOME-SPECIFIC PROTEIN"/>
    <property type="match status" value="1"/>
</dbReference>
<accession>A0A6P3IEX0</accession>
<feature type="region of interest" description="Disordered" evidence="6">
    <location>
        <begin position="1136"/>
        <end position="1240"/>
    </location>
</feature>
<evidence type="ECO:0000256" key="3">
    <source>
        <dbReference type="ARBA" id="ARBA00022989"/>
    </source>
</evidence>
<comment type="similarity">
    <text evidence="5">Belongs to the SPATA31 family.</text>
</comment>
<keyword evidence="9" id="KW-1185">Reference proteome</keyword>
<dbReference type="OrthoDB" id="9616581at2759"/>
<keyword evidence="2" id="KW-0812">Transmembrane</keyword>
<feature type="compositionally biased region" description="Polar residues" evidence="6">
    <location>
        <begin position="1149"/>
        <end position="1170"/>
    </location>
</feature>
<evidence type="ECO:0000256" key="2">
    <source>
        <dbReference type="ARBA" id="ARBA00022692"/>
    </source>
</evidence>
<dbReference type="GO" id="GO:0016020">
    <property type="term" value="C:membrane"/>
    <property type="evidence" value="ECO:0007669"/>
    <property type="project" value="UniProtKB-SubCell"/>
</dbReference>
<dbReference type="Pfam" id="PF15371">
    <property type="entry name" value="DUF4599"/>
    <property type="match status" value="1"/>
</dbReference>
<organism evidence="9 10">
    <name type="scientific">Bison bison bison</name>
    <name type="common">North American plains bison</name>
    <dbReference type="NCBI Taxonomy" id="43346"/>
    <lineage>
        <taxon>Eukaryota</taxon>
        <taxon>Metazoa</taxon>
        <taxon>Chordata</taxon>
        <taxon>Craniata</taxon>
        <taxon>Vertebrata</taxon>
        <taxon>Euteleostomi</taxon>
        <taxon>Mammalia</taxon>
        <taxon>Eutheria</taxon>
        <taxon>Laurasiatheria</taxon>
        <taxon>Artiodactyla</taxon>
        <taxon>Ruminantia</taxon>
        <taxon>Pecora</taxon>
        <taxon>Bovidae</taxon>
        <taxon>Bovinae</taxon>
        <taxon>Bison</taxon>
    </lineage>
</organism>
<keyword evidence="4" id="KW-0472">Membrane</keyword>
<feature type="region of interest" description="Disordered" evidence="6">
    <location>
        <begin position="913"/>
        <end position="970"/>
    </location>
</feature>
<keyword evidence="3" id="KW-1133">Transmembrane helix</keyword>
<gene>
    <name evidence="10" type="primary">LOC104996794</name>
</gene>
<dbReference type="KEGG" id="bbis:104996794"/>
<proteinExistence type="inferred from homology"/>
<evidence type="ECO:0000256" key="1">
    <source>
        <dbReference type="ARBA" id="ARBA00004167"/>
    </source>
</evidence>
<dbReference type="Proteomes" id="UP000515208">
    <property type="component" value="Unplaced"/>
</dbReference>